<dbReference type="STRING" id="35608.A0A2U1L5Z8"/>
<comment type="caution">
    <text evidence="1">The sequence shown here is derived from an EMBL/GenBank/DDBJ whole genome shotgun (WGS) entry which is preliminary data.</text>
</comment>
<accession>A0A2U1L5Z8</accession>
<evidence type="ECO:0000313" key="1">
    <source>
        <dbReference type="EMBL" id="PWA44437.1"/>
    </source>
</evidence>
<dbReference type="Proteomes" id="UP000245207">
    <property type="component" value="Unassembled WGS sequence"/>
</dbReference>
<organism evidence="1 2">
    <name type="scientific">Artemisia annua</name>
    <name type="common">Sweet wormwood</name>
    <dbReference type="NCBI Taxonomy" id="35608"/>
    <lineage>
        <taxon>Eukaryota</taxon>
        <taxon>Viridiplantae</taxon>
        <taxon>Streptophyta</taxon>
        <taxon>Embryophyta</taxon>
        <taxon>Tracheophyta</taxon>
        <taxon>Spermatophyta</taxon>
        <taxon>Magnoliopsida</taxon>
        <taxon>eudicotyledons</taxon>
        <taxon>Gunneridae</taxon>
        <taxon>Pentapetalae</taxon>
        <taxon>asterids</taxon>
        <taxon>campanulids</taxon>
        <taxon>Asterales</taxon>
        <taxon>Asteraceae</taxon>
        <taxon>Asteroideae</taxon>
        <taxon>Anthemideae</taxon>
        <taxon>Artemisiinae</taxon>
        <taxon>Artemisia</taxon>
    </lineage>
</organism>
<dbReference type="AlphaFoldDB" id="A0A2U1L5Z8"/>
<gene>
    <name evidence="1" type="ORF">CTI12_AA406890</name>
</gene>
<protein>
    <submittedName>
        <fullName evidence="1">1-deoxy-d-xylulose-5-phosphate reductoisomerase 1</fullName>
    </submittedName>
</protein>
<dbReference type="GO" id="GO:0016853">
    <property type="term" value="F:isomerase activity"/>
    <property type="evidence" value="ECO:0007669"/>
    <property type="project" value="UniProtKB-KW"/>
</dbReference>
<dbReference type="EMBL" id="PKPP01011281">
    <property type="protein sequence ID" value="PWA44437.1"/>
    <property type="molecule type" value="Genomic_DNA"/>
</dbReference>
<sequence>MPQPDGLLSVVGGGFSFKKKDVKFAIRKGVRCSAQPSVPPAWPGTALVDPGTKNWDGQKPISIVGSTGSIGTQISTFECLNGRK</sequence>
<dbReference type="OrthoDB" id="10560492at2759"/>
<evidence type="ECO:0000313" key="2">
    <source>
        <dbReference type="Proteomes" id="UP000245207"/>
    </source>
</evidence>
<keyword evidence="2" id="KW-1185">Reference proteome</keyword>
<proteinExistence type="predicted"/>
<reference evidence="1 2" key="1">
    <citation type="journal article" date="2018" name="Mol. Plant">
        <title>The genome of Artemisia annua provides insight into the evolution of Asteraceae family and artemisinin biosynthesis.</title>
        <authorList>
            <person name="Shen Q."/>
            <person name="Zhang L."/>
            <person name="Liao Z."/>
            <person name="Wang S."/>
            <person name="Yan T."/>
            <person name="Shi P."/>
            <person name="Liu M."/>
            <person name="Fu X."/>
            <person name="Pan Q."/>
            <person name="Wang Y."/>
            <person name="Lv Z."/>
            <person name="Lu X."/>
            <person name="Zhang F."/>
            <person name="Jiang W."/>
            <person name="Ma Y."/>
            <person name="Chen M."/>
            <person name="Hao X."/>
            <person name="Li L."/>
            <person name="Tang Y."/>
            <person name="Lv G."/>
            <person name="Zhou Y."/>
            <person name="Sun X."/>
            <person name="Brodelius P.E."/>
            <person name="Rose J.K.C."/>
            <person name="Tang K."/>
        </authorList>
    </citation>
    <scope>NUCLEOTIDE SEQUENCE [LARGE SCALE GENOMIC DNA]</scope>
    <source>
        <strain evidence="2">cv. Huhao1</strain>
        <tissue evidence="1">Leaf</tissue>
    </source>
</reference>
<keyword evidence="1" id="KW-0413">Isomerase</keyword>
<name>A0A2U1L5Z8_ARTAN</name>